<dbReference type="OrthoDB" id="10496223at2759"/>
<proteinExistence type="predicted"/>
<sequence length="285" mass="32458">MQSMAKHGFEQNFTVKWPDGEVPEKIKKIAGWKRAMKDFMNQDPKLNDLVALFTQKFVQLGQSKNFTLSTLMDMAWTVLILTWEAVVNEKLPVMDEVERGFKEKYEDLMKTLMEVRRQYLAEVAELRDRIRSGTLSSSMQAALAEISDEGDGGDHSIYRFQPEIALDPMTQEYFKVAAGTFSTSFSRLLKIMDPFVDFLTTMSVLLLKLWESVLERHCAIGDPPEIPFFLTKKGAAAAGETIQLLMNQLTDAQTELEKLREQLEDALLQAKLSEGIDKRPPPPRT</sequence>
<dbReference type="Proteomes" id="UP000649617">
    <property type="component" value="Unassembled WGS sequence"/>
</dbReference>
<organism evidence="2 3">
    <name type="scientific">Symbiodinium pilosum</name>
    <name type="common">Dinoflagellate</name>
    <dbReference type="NCBI Taxonomy" id="2952"/>
    <lineage>
        <taxon>Eukaryota</taxon>
        <taxon>Sar</taxon>
        <taxon>Alveolata</taxon>
        <taxon>Dinophyceae</taxon>
        <taxon>Suessiales</taxon>
        <taxon>Symbiodiniaceae</taxon>
        <taxon>Symbiodinium</taxon>
    </lineage>
</organism>
<accession>A0A812N7S7</accession>
<feature type="coiled-coil region" evidence="1">
    <location>
        <begin position="102"/>
        <end position="129"/>
    </location>
</feature>
<evidence type="ECO:0000313" key="2">
    <source>
        <dbReference type="EMBL" id="CAE7293039.1"/>
    </source>
</evidence>
<feature type="coiled-coil region" evidence="1">
    <location>
        <begin position="242"/>
        <end position="276"/>
    </location>
</feature>
<protein>
    <submittedName>
        <fullName evidence="2">Uncharacterized protein</fullName>
    </submittedName>
</protein>
<comment type="caution">
    <text evidence="2">The sequence shown here is derived from an EMBL/GenBank/DDBJ whole genome shotgun (WGS) entry which is preliminary data.</text>
</comment>
<keyword evidence="1" id="KW-0175">Coiled coil</keyword>
<gene>
    <name evidence="2" type="ORF">SPIL2461_LOCUS6585</name>
</gene>
<evidence type="ECO:0000313" key="3">
    <source>
        <dbReference type="Proteomes" id="UP000649617"/>
    </source>
</evidence>
<evidence type="ECO:0000256" key="1">
    <source>
        <dbReference type="SAM" id="Coils"/>
    </source>
</evidence>
<name>A0A812N7S7_SYMPI</name>
<dbReference type="EMBL" id="CAJNIZ010010047">
    <property type="protein sequence ID" value="CAE7293039.1"/>
    <property type="molecule type" value="Genomic_DNA"/>
</dbReference>
<reference evidence="2" key="1">
    <citation type="submission" date="2021-02" db="EMBL/GenBank/DDBJ databases">
        <authorList>
            <person name="Dougan E. K."/>
            <person name="Rhodes N."/>
            <person name="Thang M."/>
            <person name="Chan C."/>
        </authorList>
    </citation>
    <scope>NUCLEOTIDE SEQUENCE</scope>
</reference>
<dbReference type="AlphaFoldDB" id="A0A812N7S7"/>
<keyword evidence="3" id="KW-1185">Reference proteome</keyword>